<dbReference type="PRINTS" id="PR00598">
    <property type="entry name" value="HTHMARR"/>
</dbReference>
<dbReference type="EMBL" id="JBIRYI010000011">
    <property type="protein sequence ID" value="MFI2488861.1"/>
    <property type="molecule type" value="Genomic_DNA"/>
</dbReference>
<gene>
    <name evidence="2" type="ORF">ACH47X_18275</name>
</gene>
<reference evidence="2 3" key="1">
    <citation type="submission" date="2024-10" db="EMBL/GenBank/DDBJ databases">
        <title>The Natural Products Discovery Center: Release of the First 8490 Sequenced Strains for Exploring Actinobacteria Biosynthetic Diversity.</title>
        <authorList>
            <person name="Kalkreuter E."/>
            <person name="Kautsar S.A."/>
            <person name="Yang D."/>
            <person name="Bader C.D."/>
            <person name="Teijaro C.N."/>
            <person name="Fluegel L."/>
            <person name="Davis C.M."/>
            <person name="Simpson J.R."/>
            <person name="Lauterbach L."/>
            <person name="Steele A.D."/>
            <person name="Gui C."/>
            <person name="Meng S."/>
            <person name="Li G."/>
            <person name="Viehrig K."/>
            <person name="Ye F."/>
            <person name="Su P."/>
            <person name="Kiefer A.F."/>
            <person name="Nichols A."/>
            <person name="Cepeda A.J."/>
            <person name="Yan W."/>
            <person name="Fan B."/>
            <person name="Jiang Y."/>
            <person name="Adhikari A."/>
            <person name="Zheng C.-J."/>
            <person name="Schuster L."/>
            <person name="Cowan T.M."/>
            <person name="Smanski M.J."/>
            <person name="Chevrette M.G."/>
            <person name="De Carvalho L.P.S."/>
            <person name="Shen B."/>
        </authorList>
    </citation>
    <scope>NUCLEOTIDE SEQUENCE [LARGE SCALE GENOMIC DNA]</scope>
    <source>
        <strain evidence="2 3">NPDC019481</strain>
    </source>
</reference>
<proteinExistence type="predicted"/>
<dbReference type="Proteomes" id="UP001611580">
    <property type="component" value="Unassembled WGS sequence"/>
</dbReference>
<dbReference type="SMART" id="SM00347">
    <property type="entry name" value="HTH_MARR"/>
    <property type="match status" value="1"/>
</dbReference>
<protein>
    <submittedName>
        <fullName evidence="2">MarR family winged helix-turn-helix transcriptional regulator</fullName>
    </submittedName>
</protein>
<evidence type="ECO:0000313" key="2">
    <source>
        <dbReference type="EMBL" id="MFI2488861.1"/>
    </source>
</evidence>
<feature type="domain" description="HTH marR-type" evidence="1">
    <location>
        <begin position="3"/>
        <end position="135"/>
    </location>
</feature>
<dbReference type="Gene3D" id="1.10.10.10">
    <property type="entry name" value="Winged helix-like DNA-binding domain superfamily/Winged helix DNA-binding domain"/>
    <property type="match status" value="1"/>
</dbReference>
<dbReference type="InterPro" id="IPR039422">
    <property type="entry name" value="MarR/SlyA-like"/>
</dbReference>
<name>A0ABW7XMV1_9MICO</name>
<dbReference type="PANTHER" id="PTHR33164">
    <property type="entry name" value="TRANSCRIPTIONAL REGULATOR, MARR FAMILY"/>
    <property type="match status" value="1"/>
</dbReference>
<keyword evidence="3" id="KW-1185">Reference proteome</keyword>
<dbReference type="InterPro" id="IPR000835">
    <property type="entry name" value="HTH_MarR-typ"/>
</dbReference>
<dbReference type="InterPro" id="IPR036388">
    <property type="entry name" value="WH-like_DNA-bd_sf"/>
</dbReference>
<dbReference type="RefSeq" id="WP_397405946.1">
    <property type="nucleotide sequence ID" value="NZ_JBIRYI010000011.1"/>
</dbReference>
<sequence>MERPELGYLFDRLLRVVIAREEPILAAAGLQMWDHVLLTALARGDAPTQAQLAAETGRDKTRLIGNLDRLVELGLVSRVPDPADRRNRVVSLTTEGRQVLERCQTGIRAMETELLGALPAGERANFERALVALAASLD</sequence>
<evidence type="ECO:0000259" key="1">
    <source>
        <dbReference type="PROSITE" id="PS50995"/>
    </source>
</evidence>
<comment type="caution">
    <text evidence="2">The sequence shown here is derived from an EMBL/GenBank/DDBJ whole genome shotgun (WGS) entry which is preliminary data.</text>
</comment>
<dbReference type="PROSITE" id="PS50995">
    <property type="entry name" value="HTH_MARR_2"/>
    <property type="match status" value="1"/>
</dbReference>
<dbReference type="PANTHER" id="PTHR33164:SF104">
    <property type="entry name" value="TRANSCRIPTIONAL REGULATORY PROTEIN"/>
    <property type="match status" value="1"/>
</dbReference>
<accession>A0ABW7XMV1</accession>
<evidence type="ECO:0000313" key="3">
    <source>
        <dbReference type="Proteomes" id="UP001611580"/>
    </source>
</evidence>
<dbReference type="InterPro" id="IPR036390">
    <property type="entry name" value="WH_DNA-bd_sf"/>
</dbReference>
<organism evidence="2 3">
    <name type="scientific">Promicromonospora kroppenstedtii</name>
    <dbReference type="NCBI Taxonomy" id="440482"/>
    <lineage>
        <taxon>Bacteria</taxon>
        <taxon>Bacillati</taxon>
        <taxon>Actinomycetota</taxon>
        <taxon>Actinomycetes</taxon>
        <taxon>Micrococcales</taxon>
        <taxon>Promicromonosporaceae</taxon>
        <taxon>Promicromonospora</taxon>
    </lineage>
</organism>
<dbReference type="Pfam" id="PF12802">
    <property type="entry name" value="MarR_2"/>
    <property type="match status" value="1"/>
</dbReference>
<dbReference type="SUPFAM" id="SSF46785">
    <property type="entry name" value="Winged helix' DNA-binding domain"/>
    <property type="match status" value="1"/>
</dbReference>